<evidence type="ECO:0000313" key="1">
    <source>
        <dbReference type="EMBL" id="KTS09035.1"/>
    </source>
</evidence>
<sequence length="264" mass="28714">MPMTRAPDPGFTGGILDVAYTGRRLDYRTGWFVTGISGLTDGASVAPQEQERDRAEGQYDLPNRLRDPRIITIKGIVYAGSAVELERMQWQQGALLAMPESAAELHWKTRTGTRLSAYVRRGRGWEFTLSPSPRRATFLHRFRAPSQRVYGDQAEPVVGANVVVENRGSAPTPSVITVTGAMPNGYSIRGPWGRVYDVAAGINAGSRDVIDLSTGLLTRDGALAAGVYGPRIDVWEIPPGRTPLELVPVTGTGEMSVSLRPAYF</sequence>
<proteinExistence type="predicted"/>
<protein>
    <submittedName>
        <fullName evidence="1">Uncharacterized protein</fullName>
    </submittedName>
</protein>
<accession>A0A147F4X6</accession>
<name>A0A147F4X6_MICTE</name>
<dbReference type="AlphaFoldDB" id="A0A147F4X6"/>
<comment type="caution">
    <text evidence="1">The sequence shown here is derived from an EMBL/GenBank/DDBJ whole genome shotgun (WGS) entry which is preliminary data.</text>
</comment>
<evidence type="ECO:0000313" key="2">
    <source>
        <dbReference type="Proteomes" id="UP000072189"/>
    </source>
</evidence>
<gene>
    <name evidence="1" type="ORF">RSA3_14120</name>
</gene>
<organism evidence="1 2">
    <name type="scientific">Microbacterium testaceum</name>
    <name type="common">Aureobacterium testaceum</name>
    <name type="synonym">Brevibacterium testaceum</name>
    <dbReference type="NCBI Taxonomy" id="2033"/>
    <lineage>
        <taxon>Bacteria</taxon>
        <taxon>Bacillati</taxon>
        <taxon>Actinomycetota</taxon>
        <taxon>Actinomycetes</taxon>
        <taxon>Micrococcales</taxon>
        <taxon>Microbacteriaceae</taxon>
        <taxon>Microbacterium</taxon>
    </lineage>
</organism>
<dbReference type="Proteomes" id="UP000072189">
    <property type="component" value="Unassembled WGS sequence"/>
</dbReference>
<reference evidence="1 2" key="1">
    <citation type="journal article" date="2016" name="Front. Microbiol.">
        <title>Genomic Resource of Rice Seed Associated Bacteria.</title>
        <authorList>
            <person name="Midha S."/>
            <person name="Bansal K."/>
            <person name="Sharma S."/>
            <person name="Kumar N."/>
            <person name="Patil P.P."/>
            <person name="Chaudhry V."/>
            <person name="Patil P.B."/>
        </authorList>
    </citation>
    <scope>NUCLEOTIDE SEQUENCE [LARGE SCALE GENOMIC DNA]</scope>
    <source>
        <strain evidence="1 2">RSA3</strain>
    </source>
</reference>
<dbReference type="EMBL" id="LDRV01000093">
    <property type="protein sequence ID" value="KTS09035.1"/>
    <property type="molecule type" value="Genomic_DNA"/>
</dbReference>
<dbReference type="PATRIC" id="fig|2033.7.peg.3660"/>